<evidence type="ECO:0000256" key="2">
    <source>
        <dbReference type="SAM" id="Phobius"/>
    </source>
</evidence>
<feature type="signal peptide" evidence="3">
    <location>
        <begin position="1"/>
        <end position="24"/>
    </location>
</feature>
<feature type="transmembrane region" description="Helical" evidence="2">
    <location>
        <begin position="246"/>
        <end position="270"/>
    </location>
</feature>
<comment type="caution">
    <text evidence="4">The sequence shown here is derived from an EMBL/GenBank/DDBJ whole genome shotgun (WGS) entry which is preliminary data.</text>
</comment>
<feature type="region of interest" description="Disordered" evidence="1">
    <location>
        <begin position="214"/>
        <end position="246"/>
    </location>
</feature>
<reference evidence="4" key="1">
    <citation type="submission" date="2021-01" db="EMBL/GenBank/DDBJ databases">
        <authorList>
            <person name="Kaushik A."/>
        </authorList>
    </citation>
    <scope>NUCLEOTIDE SEQUENCE</scope>
    <source>
        <strain evidence="4">AG1-1C</strain>
    </source>
</reference>
<keyword evidence="2" id="KW-0472">Membrane</keyword>
<name>A0A8H3BS90_9AGAM</name>
<keyword evidence="2" id="KW-0812">Transmembrane</keyword>
<evidence type="ECO:0000256" key="3">
    <source>
        <dbReference type="SAM" id="SignalP"/>
    </source>
</evidence>
<dbReference type="EMBL" id="CAJMWS010000772">
    <property type="protein sequence ID" value="CAE6462766.1"/>
    <property type="molecule type" value="Genomic_DNA"/>
</dbReference>
<feature type="compositionally biased region" description="Polar residues" evidence="1">
    <location>
        <begin position="214"/>
        <end position="225"/>
    </location>
</feature>
<sequence length="453" mass="46713">MRLIFIGSRTLGCVLLSLLPLTAALDVLLPNHAKAELAIVPSNFTIMTPRDSKSLLDRQPFDFGSPYSNGFSGSGRFAKRQGCSAGFGVCPNDPITCCRMGGDCCGDGFCCKPGSFCYAGGCCPIEKTGCDNRGCCNPGAECCIGGTCCASGSYCVILDGKLGCCPNGQICLSEAQCTHMGYSLCANENFCCPAGNICYRNNVTNEPMCRDPNAQTTTLVGSTPRVTRASETGKAPPPQPQSTTNAGAIASGTIAGVVTLAAIIIFTVIWRRRKQGRDNSAGNTTGGLGAGTSKDHAYSSGAVPPTPSTADPFLTPMNQNPNPGVSYFAGAPPSVTSSVPQYSGLPEPQHSGEVTPSIRASAAHVTPHDAHHPHSISMSVTPMGEVSDSKTQSHLASTPPSVQNAVHGDSGDQVHTSRGLSNNETANIDSSHLNSSSPSNAHISAPPAQAPST</sequence>
<keyword evidence="2" id="KW-1133">Transmembrane helix</keyword>
<feature type="compositionally biased region" description="Polar residues" evidence="1">
    <location>
        <begin position="413"/>
        <end position="429"/>
    </location>
</feature>
<dbReference type="AlphaFoldDB" id="A0A8H3BS90"/>
<feature type="compositionally biased region" description="Polar residues" evidence="1">
    <location>
        <begin position="389"/>
        <end position="404"/>
    </location>
</feature>
<feature type="compositionally biased region" description="Low complexity" evidence="1">
    <location>
        <begin position="430"/>
        <end position="439"/>
    </location>
</feature>
<protein>
    <submittedName>
        <fullName evidence="4">Uncharacterized protein</fullName>
    </submittedName>
</protein>
<gene>
    <name evidence="4" type="ORF">RDB_LOCUS161780</name>
</gene>
<feature type="chain" id="PRO_5034346257" evidence="3">
    <location>
        <begin position="25"/>
        <end position="453"/>
    </location>
</feature>
<dbReference type="Proteomes" id="UP000663846">
    <property type="component" value="Unassembled WGS sequence"/>
</dbReference>
<accession>A0A8H3BS90</accession>
<evidence type="ECO:0000313" key="4">
    <source>
        <dbReference type="EMBL" id="CAE6462766.1"/>
    </source>
</evidence>
<evidence type="ECO:0000313" key="5">
    <source>
        <dbReference type="Proteomes" id="UP000663846"/>
    </source>
</evidence>
<organism evidence="4 5">
    <name type="scientific">Rhizoctonia solani</name>
    <dbReference type="NCBI Taxonomy" id="456999"/>
    <lineage>
        <taxon>Eukaryota</taxon>
        <taxon>Fungi</taxon>
        <taxon>Dikarya</taxon>
        <taxon>Basidiomycota</taxon>
        <taxon>Agaricomycotina</taxon>
        <taxon>Agaricomycetes</taxon>
        <taxon>Cantharellales</taxon>
        <taxon>Ceratobasidiaceae</taxon>
        <taxon>Rhizoctonia</taxon>
    </lineage>
</organism>
<feature type="region of interest" description="Disordered" evidence="1">
    <location>
        <begin position="276"/>
        <end position="453"/>
    </location>
</feature>
<evidence type="ECO:0000256" key="1">
    <source>
        <dbReference type="SAM" id="MobiDB-lite"/>
    </source>
</evidence>
<keyword evidence="3" id="KW-0732">Signal</keyword>
<proteinExistence type="predicted"/>